<evidence type="ECO:0000259" key="1">
    <source>
        <dbReference type="Pfam" id="PF06983"/>
    </source>
</evidence>
<dbReference type="InterPro" id="IPR029068">
    <property type="entry name" value="Glyas_Bleomycin-R_OHBP_Dase"/>
</dbReference>
<dbReference type="SUPFAM" id="SSF54593">
    <property type="entry name" value="Glyoxalase/Bleomycin resistance protein/Dihydroxybiphenyl dioxygenase"/>
    <property type="match status" value="2"/>
</dbReference>
<keyword evidence="3" id="KW-1185">Reference proteome</keyword>
<feature type="domain" description="PhnB-like" evidence="1">
    <location>
        <begin position="145"/>
        <end position="262"/>
    </location>
</feature>
<feature type="domain" description="PhnB-like" evidence="1">
    <location>
        <begin position="23"/>
        <end position="133"/>
    </location>
</feature>
<dbReference type="RefSeq" id="WP_344674645.1">
    <property type="nucleotide sequence ID" value="NZ_BAAAZI010000008.1"/>
</dbReference>
<dbReference type="EMBL" id="BAAAZI010000008">
    <property type="protein sequence ID" value="GAA4141099.1"/>
    <property type="molecule type" value="Genomic_DNA"/>
</dbReference>
<evidence type="ECO:0000313" key="3">
    <source>
        <dbReference type="Proteomes" id="UP001500101"/>
    </source>
</evidence>
<dbReference type="Gene3D" id="3.30.720.110">
    <property type="match status" value="1"/>
</dbReference>
<evidence type="ECO:0000313" key="2">
    <source>
        <dbReference type="EMBL" id="GAA4141099.1"/>
    </source>
</evidence>
<dbReference type="CDD" id="cd06588">
    <property type="entry name" value="PhnB_like"/>
    <property type="match status" value="2"/>
</dbReference>
<accession>A0ABP7YTM6</accession>
<dbReference type="Gene3D" id="3.30.720.100">
    <property type="match status" value="1"/>
</dbReference>
<name>A0ABP7YTM6_9SPHI</name>
<protein>
    <submittedName>
        <fullName evidence="2">VOC family protein</fullName>
    </submittedName>
</protein>
<dbReference type="PANTHER" id="PTHR33990">
    <property type="entry name" value="PROTEIN YJDN-RELATED"/>
    <property type="match status" value="1"/>
</dbReference>
<gene>
    <name evidence="2" type="ORF">GCM10022216_20790</name>
</gene>
<dbReference type="InterPro" id="IPR028973">
    <property type="entry name" value="PhnB-like"/>
</dbReference>
<sequence>MVHDIILLAQFYKKVKKNIMKNAIIPALWFDQQALEAFEFYSEVFPDTSITKSDPIVVEGSIMGIDFIGINGGPMFKPNPTISFMAVFESKEVLTASWEKLSTTGKIMMPLDSYPYSELYGWVEDQYGVSWQLYYGKLSDVNNQAILPTIMFCDQQQGNCKEALAFYNSMFKDYQSQGVKEYPEGDVKGQVMHTQFEIKDFTMAAMDSGVPMPFNFTEGVSLTITCKDQEEIDYYWNTITEKGQESMCGWCKDQFGMSWQIVPINISKILANNPNAGQAIMKMKKISIAELENA</sequence>
<dbReference type="Proteomes" id="UP001500101">
    <property type="component" value="Unassembled WGS sequence"/>
</dbReference>
<proteinExistence type="predicted"/>
<dbReference type="Gene3D" id="3.10.180.10">
    <property type="entry name" value="2,3-Dihydroxybiphenyl 1,2-Dioxygenase, domain 1"/>
    <property type="match status" value="1"/>
</dbReference>
<reference evidence="3" key="1">
    <citation type="journal article" date="2019" name="Int. J. Syst. Evol. Microbiol.">
        <title>The Global Catalogue of Microorganisms (GCM) 10K type strain sequencing project: providing services to taxonomists for standard genome sequencing and annotation.</title>
        <authorList>
            <consortium name="The Broad Institute Genomics Platform"/>
            <consortium name="The Broad Institute Genome Sequencing Center for Infectious Disease"/>
            <person name="Wu L."/>
            <person name="Ma J."/>
        </authorList>
    </citation>
    <scope>NUCLEOTIDE SEQUENCE [LARGE SCALE GENOMIC DNA]</scope>
    <source>
        <strain evidence="3">JCM 16704</strain>
    </source>
</reference>
<organism evidence="2 3">
    <name type="scientific">Sphingobacterium kyonggiense</name>
    <dbReference type="NCBI Taxonomy" id="714075"/>
    <lineage>
        <taxon>Bacteria</taxon>
        <taxon>Pseudomonadati</taxon>
        <taxon>Bacteroidota</taxon>
        <taxon>Sphingobacteriia</taxon>
        <taxon>Sphingobacteriales</taxon>
        <taxon>Sphingobacteriaceae</taxon>
        <taxon>Sphingobacterium</taxon>
    </lineage>
</organism>
<comment type="caution">
    <text evidence="2">The sequence shown here is derived from an EMBL/GenBank/DDBJ whole genome shotgun (WGS) entry which is preliminary data.</text>
</comment>
<dbReference type="Pfam" id="PF06983">
    <property type="entry name" value="3-dmu-9_3-mt"/>
    <property type="match status" value="2"/>
</dbReference>